<keyword evidence="1" id="KW-0540">Nuclease</keyword>
<protein>
    <submittedName>
        <fullName evidence="1">RecB family exonuclease</fullName>
    </submittedName>
</protein>
<dbReference type="KEGG" id="nev:NTE_01022"/>
<sequence length="226" mass="25964">MLKRHSNSDMLGDRNLRGMIEKALDRLNDDLNIKIDRKNPDRIHALEAALCTRLSYYERKDPIPDDNASKVSILLSHGIRNALSNIQGEYKVDSLTLDVNADMMIGDEFVVRFEIVPELPPMPHPRHLLYLNTCLFALGKDEGILIYMTADGKTAEYSVTKNNRMFEEIVRRARVLSTLLKDNKVPIVEPSDLCLKCKYYSRCYSREKARESTDMLQEIFGKLSPK</sequence>
<evidence type="ECO:0000313" key="1">
    <source>
        <dbReference type="EMBL" id="AIF83096.1"/>
    </source>
</evidence>
<keyword evidence="2" id="KW-1185">Reference proteome</keyword>
<reference evidence="1 2" key="1">
    <citation type="journal article" date="2014" name="PLoS ONE">
        <title>Genome Sequence of Candidatus Nitrososphaera evergladensis from Group I.1b Enriched from Everglades Soil Reveals Novel Genomic Features of the Ammonia-Oxidizing Archaea.</title>
        <authorList>
            <person name="Zhalnina K.V."/>
            <person name="Dias R."/>
            <person name="Leonard M.T."/>
            <person name="Dorr de Quadros P."/>
            <person name="Camargo F.A."/>
            <person name="Drew J.C."/>
            <person name="Farmerie W.G."/>
            <person name="Daroub S.H."/>
            <person name="Triplett E.W."/>
        </authorList>
    </citation>
    <scope>NUCLEOTIDE SEQUENCE [LARGE SCALE GENOMIC DNA]</scope>
    <source>
        <strain evidence="1 2">SR1</strain>
    </source>
</reference>
<dbReference type="AlphaFoldDB" id="A0A075MNG7"/>
<proteinExistence type="predicted"/>
<evidence type="ECO:0000313" key="2">
    <source>
        <dbReference type="Proteomes" id="UP000028194"/>
    </source>
</evidence>
<keyword evidence="1" id="KW-0378">Hydrolase</keyword>
<accession>A0A075MNG7</accession>
<dbReference type="STRING" id="1459636.NTE_01022"/>
<dbReference type="GO" id="GO:0004527">
    <property type="term" value="F:exonuclease activity"/>
    <property type="evidence" value="ECO:0007669"/>
    <property type="project" value="UniProtKB-KW"/>
</dbReference>
<dbReference type="EMBL" id="CP007174">
    <property type="protein sequence ID" value="AIF83096.1"/>
    <property type="molecule type" value="Genomic_DNA"/>
</dbReference>
<dbReference type="InterPro" id="IPR011604">
    <property type="entry name" value="PDDEXK-like_dom_sf"/>
</dbReference>
<organism evidence="1 2">
    <name type="scientific">Candidatus Nitrososphaera evergladensis SR1</name>
    <dbReference type="NCBI Taxonomy" id="1459636"/>
    <lineage>
        <taxon>Archaea</taxon>
        <taxon>Nitrososphaerota</taxon>
        <taxon>Nitrososphaeria</taxon>
        <taxon>Nitrososphaerales</taxon>
        <taxon>Nitrososphaeraceae</taxon>
        <taxon>Nitrososphaera</taxon>
    </lineage>
</organism>
<dbReference type="HOGENOM" id="CLU_1280849_0_0_2"/>
<dbReference type="Proteomes" id="UP000028194">
    <property type="component" value="Chromosome"/>
</dbReference>
<gene>
    <name evidence="1" type="ORF">NTE_01022</name>
</gene>
<keyword evidence="1" id="KW-0269">Exonuclease</keyword>
<name>A0A075MNG7_9ARCH</name>
<dbReference type="eggNOG" id="arCOG00790">
    <property type="taxonomic scope" value="Archaea"/>
</dbReference>
<dbReference type="Gene3D" id="3.90.320.10">
    <property type="match status" value="1"/>
</dbReference>